<evidence type="ECO:0000313" key="4">
    <source>
        <dbReference type="Proteomes" id="UP000517916"/>
    </source>
</evidence>
<dbReference type="InterPro" id="IPR024498">
    <property type="entry name" value="DUF2786"/>
</dbReference>
<accession>A0ABR6BYJ9</accession>
<name>A0ABR6BYJ9_9PSEU</name>
<dbReference type="Pfam" id="PF10979">
    <property type="entry name" value="DUF2786"/>
    <property type="match status" value="1"/>
</dbReference>
<dbReference type="EMBL" id="JACJID010000009">
    <property type="protein sequence ID" value="MBA8931770.1"/>
    <property type="molecule type" value="Genomic_DNA"/>
</dbReference>
<feature type="compositionally biased region" description="Low complexity" evidence="1">
    <location>
        <begin position="378"/>
        <end position="390"/>
    </location>
</feature>
<evidence type="ECO:0000313" key="3">
    <source>
        <dbReference type="EMBL" id="MBA8931770.1"/>
    </source>
</evidence>
<dbReference type="RefSeq" id="WP_182840459.1">
    <property type="nucleotide sequence ID" value="NZ_BAAABQ010000089.1"/>
</dbReference>
<reference evidence="3 4" key="1">
    <citation type="submission" date="2020-08" db="EMBL/GenBank/DDBJ databases">
        <title>Genomic Encyclopedia of Archaeal and Bacterial Type Strains, Phase II (KMG-II): from individual species to whole genera.</title>
        <authorList>
            <person name="Goeker M."/>
        </authorList>
    </citation>
    <scope>NUCLEOTIDE SEQUENCE [LARGE SCALE GENOMIC DNA]</scope>
    <source>
        <strain evidence="3 4">DSM 43850</strain>
    </source>
</reference>
<sequence>MTADSEALTRLIWTAVDRQSRGIKRAGPAAARELAQEPERAVDVAVDQALHRFVDLLWDGGWLPYDLVRAVGRDGDEFASALVVDAIAADVARHPTASLHERWREQLSTVGAVVWWRSDAPLFGQWAERHILTRVEALTTAIGLLAALMRLPRLPQIVPPPGTAAQKVDHARPAVDQKVLARVRGLLAKAESTQFPDEAEALSAKAQELMNRYALERAMLDATEHVPQTATASRLWLDTPYIGAKANLVCVVADANRCRGVIYEKLGFVALIGDELDLEITELLATSLLLQATRAMVHAGSRATRDDESRSRAYRQAFLLSYASRIGERLSSVTADLVDDNLLPVLADRTQVVDQLFDSMYPQARPKSFTVRSAAGWGAGRAAADQADLGVTRPPLGRNS</sequence>
<evidence type="ECO:0000259" key="2">
    <source>
        <dbReference type="Pfam" id="PF10979"/>
    </source>
</evidence>
<keyword evidence="4" id="KW-1185">Reference proteome</keyword>
<comment type="caution">
    <text evidence="3">The sequence shown here is derived from an EMBL/GenBank/DDBJ whole genome shotgun (WGS) entry which is preliminary data.</text>
</comment>
<gene>
    <name evidence="3" type="ORF">BC739_009022</name>
</gene>
<evidence type="ECO:0000256" key="1">
    <source>
        <dbReference type="SAM" id="MobiDB-lite"/>
    </source>
</evidence>
<feature type="domain" description="DUF2786" evidence="2">
    <location>
        <begin position="178"/>
        <end position="216"/>
    </location>
</feature>
<protein>
    <recommendedName>
        <fullName evidence="2">DUF2786 domain-containing protein</fullName>
    </recommendedName>
</protein>
<feature type="region of interest" description="Disordered" evidence="1">
    <location>
        <begin position="378"/>
        <end position="400"/>
    </location>
</feature>
<organism evidence="3 4">
    <name type="scientific">Kutzneria viridogrisea</name>
    <dbReference type="NCBI Taxonomy" id="47990"/>
    <lineage>
        <taxon>Bacteria</taxon>
        <taxon>Bacillati</taxon>
        <taxon>Actinomycetota</taxon>
        <taxon>Actinomycetes</taxon>
        <taxon>Pseudonocardiales</taxon>
        <taxon>Pseudonocardiaceae</taxon>
        <taxon>Kutzneria</taxon>
    </lineage>
</organism>
<dbReference type="Proteomes" id="UP000517916">
    <property type="component" value="Unassembled WGS sequence"/>
</dbReference>
<proteinExistence type="predicted"/>